<sequence>MVDIALRKSILAQKEVATKLLTTVFTDVIDHLFRDADASNFICIQEDGTFSCKEKDNWIKEALTKEPRQSVEADVGVFIIEHNLLGQAVAKVMTDLWDNGK</sequence>
<dbReference type="EMBL" id="BARS01013512">
    <property type="protein sequence ID" value="GAF97482.1"/>
    <property type="molecule type" value="Genomic_DNA"/>
</dbReference>
<name>X0UAW5_9ZZZZ</name>
<accession>X0UAW5</accession>
<dbReference type="AlphaFoldDB" id="X0UAW5"/>
<comment type="caution">
    <text evidence="1">The sequence shown here is derived from an EMBL/GenBank/DDBJ whole genome shotgun (WGS) entry which is preliminary data.</text>
</comment>
<evidence type="ECO:0000313" key="1">
    <source>
        <dbReference type="EMBL" id="GAF97482.1"/>
    </source>
</evidence>
<proteinExistence type="predicted"/>
<protein>
    <submittedName>
        <fullName evidence="1">Uncharacterized protein</fullName>
    </submittedName>
</protein>
<reference evidence="1" key="1">
    <citation type="journal article" date="2014" name="Front. Microbiol.">
        <title>High frequency of phylogenetically diverse reductive dehalogenase-homologous genes in deep subseafloor sedimentary metagenomes.</title>
        <authorList>
            <person name="Kawai M."/>
            <person name="Futagami T."/>
            <person name="Toyoda A."/>
            <person name="Takaki Y."/>
            <person name="Nishi S."/>
            <person name="Hori S."/>
            <person name="Arai W."/>
            <person name="Tsubouchi T."/>
            <person name="Morono Y."/>
            <person name="Uchiyama I."/>
            <person name="Ito T."/>
            <person name="Fujiyama A."/>
            <person name="Inagaki F."/>
            <person name="Takami H."/>
        </authorList>
    </citation>
    <scope>NUCLEOTIDE SEQUENCE</scope>
    <source>
        <strain evidence="1">Expedition CK06-06</strain>
    </source>
</reference>
<feature type="non-terminal residue" evidence="1">
    <location>
        <position position="101"/>
    </location>
</feature>
<organism evidence="1">
    <name type="scientific">marine sediment metagenome</name>
    <dbReference type="NCBI Taxonomy" id="412755"/>
    <lineage>
        <taxon>unclassified sequences</taxon>
        <taxon>metagenomes</taxon>
        <taxon>ecological metagenomes</taxon>
    </lineage>
</organism>
<gene>
    <name evidence="1" type="ORF">S01H1_23414</name>
</gene>